<dbReference type="EMBL" id="CP159205">
    <property type="protein sequence ID" value="XCF18167.1"/>
    <property type="molecule type" value="Genomic_DNA"/>
</dbReference>
<dbReference type="Pfam" id="PF08461">
    <property type="entry name" value="WHD_RNase_R"/>
    <property type="match status" value="1"/>
</dbReference>
<dbReference type="GeneID" id="91110621"/>
<dbReference type="KEGG" id="hanx:ABSL23_15685"/>
<dbReference type="RefSeq" id="WP_353635487.1">
    <property type="nucleotide sequence ID" value="NZ_CP159205.1"/>
</dbReference>
<dbReference type="AlphaFoldDB" id="A0AAU8CJ81"/>
<accession>A0AAU8CJ81</accession>
<name>A0AAU8CJ81_9EURY</name>
<dbReference type="InterPro" id="IPR036388">
    <property type="entry name" value="WH-like_DNA-bd_sf"/>
</dbReference>
<evidence type="ECO:0000259" key="1">
    <source>
        <dbReference type="Pfam" id="PF08461"/>
    </source>
</evidence>
<gene>
    <name evidence="2" type="ORF">ABSL23_15685</name>
</gene>
<feature type="domain" description="Ribonuclease R winged-helix" evidence="1">
    <location>
        <begin position="9"/>
        <end position="73"/>
    </location>
</feature>
<reference evidence="2" key="1">
    <citation type="submission" date="2024-06" db="EMBL/GenBank/DDBJ databases">
        <title>Genome Sequence of an extremely halophilic archaeon isolated from Permian era halite, Salado Formation, Carlsbad, New Mexico: Halobacterium sp. strain NMX12-1.</title>
        <authorList>
            <person name="Sotoa L."/>
            <person name="DasSarma P."/>
            <person name="Anton B.P."/>
            <person name="Vincze T."/>
            <person name="Verma I."/>
            <person name="Eralp B."/>
            <person name="Powers D.W."/>
            <person name="Dozier B.L."/>
            <person name="Roberts R.J."/>
            <person name="DasSarma S."/>
        </authorList>
    </citation>
    <scope>NUCLEOTIDE SEQUENCE</scope>
    <source>
        <strain evidence="2">NMX12-1</strain>
        <plasmid evidence="2">pNMX12-1_211</plasmid>
    </source>
</reference>
<sequence>MNRENDDPILELLESSSLALKPADIEYNLDTRNNVDISIRTVHNRLELLVEHGLVVKEDEQNGRYAITDRGQRYLEGDLTAEQLEDTTNSG</sequence>
<dbReference type="Gene3D" id="1.10.10.10">
    <property type="entry name" value="Winged helix-like DNA-binding domain superfamily/Winged helix DNA-binding domain"/>
    <property type="match status" value="1"/>
</dbReference>
<dbReference type="SUPFAM" id="SSF46785">
    <property type="entry name" value="Winged helix' DNA-binding domain"/>
    <property type="match status" value="1"/>
</dbReference>
<protein>
    <submittedName>
        <fullName evidence="2">Winged-helix domain-containing protein</fullName>
    </submittedName>
</protein>
<dbReference type="InterPro" id="IPR013668">
    <property type="entry name" value="RNase_R_HTH_12"/>
</dbReference>
<proteinExistence type="predicted"/>
<keyword evidence="2" id="KW-0614">Plasmid</keyword>
<organism evidence="2">
    <name type="scientific">Halobacterium sp. NMX12-1</name>
    <dbReference type="NCBI Taxonomy" id="3166650"/>
    <lineage>
        <taxon>Archaea</taxon>
        <taxon>Methanobacteriati</taxon>
        <taxon>Methanobacteriota</taxon>
        <taxon>Stenosarchaea group</taxon>
        <taxon>Halobacteria</taxon>
        <taxon>Halobacteriales</taxon>
        <taxon>Halobacteriaceae</taxon>
        <taxon>Halobacterium</taxon>
    </lineage>
</organism>
<evidence type="ECO:0000313" key="2">
    <source>
        <dbReference type="EMBL" id="XCF18167.1"/>
    </source>
</evidence>
<geneLocation type="plasmid" evidence="2">
    <name>pNMX12-1_211</name>
</geneLocation>
<dbReference type="InterPro" id="IPR036390">
    <property type="entry name" value="WH_DNA-bd_sf"/>
</dbReference>